<name>A0AAP0WXB6_LIQFO</name>
<dbReference type="Pfam" id="PF14111">
    <property type="entry name" value="DUF4283"/>
    <property type="match status" value="1"/>
</dbReference>
<evidence type="ECO:0000313" key="2">
    <source>
        <dbReference type="EMBL" id="KAK9280346.1"/>
    </source>
</evidence>
<comment type="caution">
    <text evidence="2">The sequence shown here is derived from an EMBL/GenBank/DDBJ whole genome shotgun (WGS) entry which is preliminary data.</text>
</comment>
<evidence type="ECO:0000313" key="3">
    <source>
        <dbReference type="Proteomes" id="UP001415857"/>
    </source>
</evidence>
<protein>
    <recommendedName>
        <fullName evidence="1">DUF4283 domain-containing protein</fullName>
    </recommendedName>
</protein>
<organism evidence="2 3">
    <name type="scientific">Liquidambar formosana</name>
    <name type="common">Formosan gum</name>
    <dbReference type="NCBI Taxonomy" id="63359"/>
    <lineage>
        <taxon>Eukaryota</taxon>
        <taxon>Viridiplantae</taxon>
        <taxon>Streptophyta</taxon>
        <taxon>Embryophyta</taxon>
        <taxon>Tracheophyta</taxon>
        <taxon>Spermatophyta</taxon>
        <taxon>Magnoliopsida</taxon>
        <taxon>eudicotyledons</taxon>
        <taxon>Gunneridae</taxon>
        <taxon>Pentapetalae</taxon>
        <taxon>Saxifragales</taxon>
        <taxon>Altingiaceae</taxon>
        <taxon>Liquidambar</taxon>
    </lineage>
</organism>
<reference evidence="2 3" key="1">
    <citation type="journal article" date="2024" name="Plant J.">
        <title>Genome sequences and population genomics reveal climatic adaptation and genomic divergence between two closely related sweetgum species.</title>
        <authorList>
            <person name="Xu W.Q."/>
            <person name="Ren C.Q."/>
            <person name="Zhang X.Y."/>
            <person name="Comes H.P."/>
            <person name="Liu X.H."/>
            <person name="Li Y.G."/>
            <person name="Kettle C.J."/>
            <person name="Jalonen R."/>
            <person name="Gaisberger H."/>
            <person name="Ma Y.Z."/>
            <person name="Qiu Y.X."/>
        </authorList>
    </citation>
    <scope>NUCLEOTIDE SEQUENCE [LARGE SCALE GENOMIC DNA]</scope>
    <source>
        <strain evidence="2">Hangzhou</strain>
    </source>
</reference>
<dbReference type="InterPro" id="IPR025558">
    <property type="entry name" value="DUF4283"/>
</dbReference>
<gene>
    <name evidence="2" type="ORF">L1049_014034</name>
</gene>
<dbReference type="EMBL" id="JBBPBK010000008">
    <property type="protein sequence ID" value="KAK9280346.1"/>
    <property type="molecule type" value="Genomic_DNA"/>
</dbReference>
<keyword evidence="3" id="KW-1185">Reference proteome</keyword>
<dbReference type="Proteomes" id="UP001415857">
    <property type="component" value="Unassembled WGS sequence"/>
</dbReference>
<sequence>MEIFSVEMSQLISQTANLSCYEDVLSLEPDCVNDAKATKLSLVGKLITDRDINFHATKTILTRAWNINEGLSISYLDGNIFPFNFTKEVDQRRAVNSGPWPVMGAHLVLKAWLPNLVLEEIDFSLSPSGSRSTAYHQITLPVQTRRK</sequence>
<proteinExistence type="predicted"/>
<accession>A0AAP0WXB6</accession>
<feature type="domain" description="DUF4283" evidence="1">
    <location>
        <begin position="37"/>
        <end position="119"/>
    </location>
</feature>
<evidence type="ECO:0000259" key="1">
    <source>
        <dbReference type="Pfam" id="PF14111"/>
    </source>
</evidence>
<dbReference type="AlphaFoldDB" id="A0AAP0WXB6"/>